<dbReference type="AlphaFoldDB" id="A0A841GYA4"/>
<organism evidence="1 2">
    <name type="scientific">Longimicrobium terrae</name>
    <dbReference type="NCBI Taxonomy" id="1639882"/>
    <lineage>
        <taxon>Bacteria</taxon>
        <taxon>Pseudomonadati</taxon>
        <taxon>Gemmatimonadota</taxon>
        <taxon>Longimicrobiia</taxon>
        <taxon>Longimicrobiales</taxon>
        <taxon>Longimicrobiaceae</taxon>
        <taxon>Longimicrobium</taxon>
    </lineage>
</organism>
<gene>
    <name evidence="1" type="ORF">HNQ61_002337</name>
</gene>
<proteinExistence type="predicted"/>
<reference evidence="1 2" key="1">
    <citation type="submission" date="2020-08" db="EMBL/GenBank/DDBJ databases">
        <title>Genomic Encyclopedia of Type Strains, Phase IV (KMG-IV): sequencing the most valuable type-strain genomes for metagenomic binning, comparative biology and taxonomic classification.</title>
        <authorList>
            <person name="Goeker M."/>
        </authorList>
    </citation>
    <scope>NUCLEOTIDE SEQUENCE [LARGE SCALE GENOMIC DNA]</scope>
    <source>
        <strain evidence="1 2">DSM 29007</strain>
    </source>
</reference>
<dbReference type="InterPro" id="IPR015943">
    <property type="entry name" value="WD40/YVTN_repeat-like_dom_sf"/>
</dbReference>
<name>A0A841GYA4_9BACT</name>
<evidence type="ECO:0000313" key="1">
    <source>
        <dbReference type="EMBL" id="MBB6070716.1"/>
    </source>
</evidence>
<protein>
    <submittedName>
        <fullName evidence="1">Uncharacterized protein</fullName>
    </submittedName>
</protein>
<evidence type="ECO:0000313" key="2">
    <source>
        <dbReference type="Proteomes" id="UP000582837"/>
    </source>
</evidence>
<comment type="caution">
    <text evidence="1">The sequence shown here is derived from an EMBL/GenBank/DDBJ whole genome shotgun (WGS) entry which is preliminary data.</text>
</comment>
<dbReference type="Proteomes" id="UP000582837">
    <property type="component" value="Unassembled WGS sequence"/>
</dbReference>
<dbReference type="RefSeq" id="WP_170034605.1">
    <property type="nucleotide sequence ID" value="NZ_JABDTL010000001.1"/>
</dbReference>
<dbReference type="Gene3D" id="2.130.10.10">
    <property type="entry name" value="YVTN repeat-like/Quinoprotein amine dehydrogenase"/>
    <property type="match status" value="1"/>
</dbReference>
<dbReference type="EMBL" id="JACHIA010000005">
    <property type="protein sequence ID" value="MBB6070716.1"/>
    <property type="molecule type" value="Genomic_DNA"/>
</dbReference>
<keyword evidence="2" id="KW-1185">Reference proteome</keyword>
<sequence length="341" mass="37251">MRINRMGMMNDFGRMGGWMRFGEPMTIAEAGRTLRLTRIGGSRRMGIVPRIVAPVMLAGMMAACAASAPPPEQGPAPVAEVPPLVVEEPSVQPSPPAAPPLVELRPAPPAELRSLGSEPIGERDLAALGLTGREKPNGLEYRLRQSVPANLPAYVPRLLDGLELYIADPAEGGWMAFYRDPLSMAEDGPNARFRAVLFGGDGGRTWDVDLNPFLSRPDRLEIQDVRYADGRLYFNEACQSYSREAGGACSSLVSVDPVRRAVEWRTPPLTSNNVLLVQGPYIVAGYGFTAEADRLVLVDRATGRVLHQQPLDSGHTYLEFAGDTLVVITVNRVHRFRIEPR</sequence>
<accession>A0A841GYA4</accession>